<dbReference type="EMBL" id="JACVVK020000071">
    <property type="protein sequence ID" value="KAK7495833.1"/>
    <property type="molecule type" value="Genomic_DNA"/>
</dbReference>
<organism evidence="2 3">
    <name type="scientific">Batillaria attramentaria</name>
    <dbReference type="NCBI Taxonomy" id="370345"/>
    <lineage>
        <taxon>Eukaryota</taxon>
        <taxon>Metazoa</taxon>
        <taxon>Spiralia</taxon>
        <taxon>Lophotrochozoa</taxon>
        <taxon>Mollusca</taxon>
        <taxon>Gastropoda</taxon>
        <taxon>Caenogastropoda</taxon>
        <taxon>Sorbeoconcha</taxon>
        <taxon>Cerithioidea</taxon>
        <taxon>Batillariidae</taxon>
        <taxon>Batillaria</taxon>
    </lineage>
</organism>
<reference evidence="2 3" key="1">
    <citation type="journal article" date="2023" name="Sci. Data">
        <title>Genome assembly of the Korean intertidal mud-creeper Batillaria attramentaria.</title>
        <authorList>
            <person name="Patra A.K."/>
            <person name="Ho P.T."/>
            <person name="Jun S."/>
            <person name="Lee S.J."/>
            <person name="Kim Y."/>
            <person name="Won Y.J."/>
        </authorList>
    </citation>
    <scope>NUCLEOTIDE SEQUENCE [LARGE SCALE GENOMIC DNA]</scope>
    <source>
        <strain evidence="2">Wonlab-2016</strain>
    </source>
</reference>
<protein>
    <submittedName>
        <fullName evidence="2">Uncharacterized protein</fullName>
    </submittedName>
</protein>
<proteinExistence type="predicted"/>
<evidence type="ECO:0000313" key="3">
    <source>
        <dbReference type="Proteomes" id="UP001519460"/>
    </source>
</evidence>
<comment type="caution">
    <text evidence="2">The sequence shown here is derived from an EMBL/GenBank/DDBJ whole genome shotgun (WGS) entry which is preliminary data.</text>
</comment>
<accession>A0ABD0L8X5</accession>
<feature type="region of interest" description="Disordered" evidence="1">
    <location>
        <begin position="1"/>
        <end position="47"/>
    </location>
</feature>
<name>A0ABD0L8X5_9CAEN</name>
<dbReference type="AlphaFoldDB" id="A0ABD0L8X5"/>
<dbReference type="Proteomes" id="UP001519460">
    <property type="component" value="Unassembled WGS sequence"/>
</dbReference>
<gene>
    <name evidence="2" type="ORF">BaRGS_00012823</name>
</gene>
<evidence type="ECO:0000313" key="2">
    <source>
        <dbReference type="EMBL" id="KAK7495833.1"/>
    </source>
</evidence>
<evidence type="ECO:0000256" key="1">
    <source>
        <dbReference type="SAM" id="MobiDB-lite"/>
    </source>
</evidence>
<sequence>MSLSTSIASSRGGGPRKHTGSINNPICKGPQGSSSGRKQHSSNSEEEIAQRLAQDADLFLENLQVSGLFLPQLGAATVAFCHSAQPFVFLLGLTRPSVCQQNHNSNACSFMLVLTISGRVLQP</sequence>
<keyword evidence="3" id="KW-1185">Reference proteome</keyword>